<dbReference type="EMBL" id="JBHMEZ010000032">
    <property type="protein sequence ID" value="MFB9055110.1"/>
    <property type="molecule type" value="Genomic_DNA"/>
</dbReference>
<dbReference type="RefSeq" id="WP_382384825.1">
    <property type="nucleotide sequence ID" value="NZ_JBHMEZ010000032.1"/>
</dbReference>
<evidence type="ECO:0000259" key="1">
    <source>
        <dbReference type="PROSITE" id="PS51186"/>
    </source>
</evidence>
<dbReference type="Proteomes" id="UP001589605">
    <property type="component" value="Unassembled WGS sequence"/>
</dbReference>
<comment type="caution">
    <text evidence="2">The sequence shown here is derived from an EMBL/GenBank/DDBJ whole genome shotgun (WGS) entry which is preliminary data.</text>
</comment>
<dbReference type="InterPro" id="IPR016181">
    <property type="entry name" value="Acyl_CoA_acyltransferase"/>
</dbReference>
<keyword evidence="3" id="KW-1185">Reference proteome</keyword>
<reference evidence="2 3" key="1">
    <citation type="submission" date="2024-09" db="EMBL/GenBank/DDBJ databases">
        <authorList>
            <person name="Sun Q."/>
            <person name="Mori K."/>
        </authorList>
    </citation>
    <scope>NUCLEOTIDE SEQUENCE [LARGE SCALE GENOMIC DNA]</scope>
    <source>
        <strain evidence="2 3">CECT 8286</strain>
    </source>
</reference>
<protein>
    <submittedName>
        <fullName evidence="2">GNAT family N-acetyltransferase</fullName>
    </submittedName>
</protein>
<gene>
    <name evidence="2" type="ORF">ACFFVB_18675</name>
</gene>
<evidence type="ECO:0000313" key="2">
    <source>
        <dbReference type="EMBL" id="MFB9055110.1"/>
    </source>
</evidence>
<accession>A0ABV5F6P7</accession>
<proteinExistence type="predicted"/>
<dbReference type="InterPro" id="IPR000182">
    <property type="entry name" value="GNAT_dom"/>
</dbReference>
<dbReference type="PROSITE" id="PS51186">
    <property type="entry name" value="GNAT"/>
    <property type="match status" value="1"/>
</dbReference>
<dbReference type="SUPFAM" id="SSF55729">
    <property type="entry name" value="Acyl-CoA N-acyltransferases (Nat)"/>
    <property type="match status" value="1"/>
</dbReference>
<dbReference type="Gene3D" id="3.40.630.30">
    <property type="match status" value="1"/>
</dbReference>
<sequence length="153" mass="17700">MQITKEHRHLTLKQIDAQETYKVRLPVLRPGRPIEDCEFNNDSHIDTFHLGLYFNADLIGVVTFMKTNNEAFPESKQYQLRGMAILQDYQGLKYGDILVEAGDSLVKERQGILIWLNAREIAVKFYERNGFTISGNPFNIPSVGTHYMMYKTI</sequence>
<organism evidence="2 3">
    <name type="scientific">Formosa undariae</name>
    <dbReference type="NCBI Taxonomy" id="1325436"/>
    <lineage>
        <taxon>Bacteria</taxon>
        <taxon>Pseudomonadati</taxon>
        <taxon>Bacteroidota</taxon>
        <taxon>Flavobacteriia</taxon>
        <taxon>Flavobacteriales</taxon>
        <taxon>Flavobacteriaceae</taxon>
        <taxon>Formosa</taxon>
    </lineage>
</organism>
<name>A0ABV5F6P7_9FLAO</name>
<feature type="domain" description="N-acetyltransferase" evidence="1">
    <location>
        <begin position="5"/>
        <end position="153"/>
    </location>
</feature>
<evidence type="ECO:0000313" key="3">
    <source>
        <dbReference type="Proteomes" id="UP001589605"/>
    </source>
</evidence>
<dbReference type="Pfam" id="PF00583">
    <property type="entry name" value="Acetyltransf_1"/>
    <property type="match status" value="1"/>
</dbReference>